<feature type="domain" description="GFO/IDH/MocA-like oxidoreductase" evidence="3">
    <location>
        <begin position="154"/>
        <end position="240"/>
    </location>
</feature>
<dbReference type="InterPro" id="IPR036291">
    <property type="entry name" value="NAD(P)-bd_dom_sf"/>
</dbReference>
<name>V4HLR7_9EURY</name>
<dbReference type="PANTHER" id="PTHR43818:SF11">
    <property type="entry name" value="BCDNA.GH03377"/>
    <property type="match status" value="1"/>
</dbReference>
<dbReference type="InterPro" id="IPR000683">
    <property type="entry name" value="Gfo/Idh/MocA-like_OxRdtase_N"/>
</dbReference>
<evidence type="ECO:0000259" key="3">
    <source>
        <dbReference type="Pfam" id="PF22725"/>
    </source>
</evidence>
<accession>V4HLR7</accession>
<dbReference type="AlphaFoldDB" id="V4HLR7"/>
<keyword evidence="5" id="KW-1185">Reference proteome</keyword>
<evidence type="ECO:0000313" key="4">
    <source>
        <dbReference type="EMBL" id="ESP88844.1"/>
    </source>
</evidence>
<comment type="caution">
    <text evidence="4">The sequence shown here is derived from an EMBL/GenBank/DDBJ whole genome shotgun (WGS) entry which is preliminary data.</text>
</comment>
<dbReference type="Proteomes" id="UP000017840">
    <property type="component" value="Unassembled WGS sequence"/>
</dbReference>
<dbReference type="RefSeq" id="WP_023394007.1">
    <property type="nucleotide sequence ID" value="NZ_ASGZ01000023.1"/>
</dbReference>
<dbReference type="EMBL" id="ASGZ01000023">
    <property type="protein sequence ID" value="ESP88844.1"/>
    <property type="molecule type" value="Genomic_DNA"/>
</dbReference>
<dbReference type="OrthoDB" id="25239at2157"/>
<dbReference type="PATRIC" id="fig|1324957.4.peg.1435"/>
<organism evidence="4 5">
    <name type="scientific">Candidatus Halobonum tyrrellensis G22</name>
    <dbReference type="NCBI Taxonomy" id="1324957"/>
    <lineage>
        <taxon>Archaea</taxon>
        <taxon>Methanobacteriati</taxon>
        <taxon>Methanobacteriota</taxon>
        <taxon>Stenosarchaea group</taxon>
        <taxon>Halobacteria</taxon>
        <taxon>Halobacteriales</taxon>
        <taxon>Haloferacaceae</taxon>
        <taxon>Candidatus Halobonum</taxon>
    </lineage>
</organism>
<dbReference type="SUPFAM" id="SSF51735">
    <property type="entry name" value="NAD(P)-binding Rossmann-fold domains"/>
    <property type="match status" value="1"/>
</dbReference>
<sequence length="341" mass="37111">MDETAERDDPLRFGIGGTGNWGLEDGRNVMAEGRATVVAAADVSDDARANAVAEFDIDESSAYESYETMLESEALDAVVITTPHVFHYEQIVAALDRDLHVFCEKPLVIDVDDAKDVVRRAESGDRVVMPGFQRHVMPAYVAARDHWQRVDETPTSVTSTITQPWAGQFEDAWRADPDLSGGGYLYDTGTHLLDALMWVTDLTPASVSAEMEFVDDDERVDASASLLVTFEEGATASVTADGRGGVVDEHHHVWSGDTGTHISGRGWTNRDLRVIDAESDRIPNVDAMERRTKVGAFVDAITEGTEPPATVRDGLKVTAVTEAAYEAARTGERVPVDLTVD</sequence>
<dbReference type="STRING" id="1324957.K933_07102"/>
<proteinExistence type="predicted"/>
<dbReference type="PANTHER" id="PTHR43818">
    <property type="entry name" value="BCDNA.GH03377"/>
    <property type="match status" value="1"/>
</dbReference>
<dbReference type="InterPro" id="IPR050463">
    <property type="entry name" value="Gfo/Idh/MocA_oxidrdct_glycsds"/>
</dbReference>
<dbReference type="InterPro" id="IPR055170">
    <property type="entry name" value="GFO_IDH_MocA-like_dom"/>
</dbReference>
<dbReference type="Pfam" id="PF01408">
    <property type="entry name" value="GFO_IDH_MocA"/>
    <property type="match status" value="1"/>
</dbReference>
<dbReference type="SUPFAM" id="SSF55347">
    <property type="entry name" value="Glyceraldehyde-3-phosphate dehydrogenase-like, C-terminal domain"/>
    <property type="match status" value="1"/>
</dbReference>
<reference evidence="4 5" key="1">
    <citation type="journal article" date="2013" name="Genome Announc.">
        <title>Draft Genome Sequence of 'Candidatus Halobonum tyrrellensis' Strain G22, Isolated from the Hypersaline Waters of Lake Tyrrell, Australia.</title>
        <authorList>
            <person name="Ugalde J.A."/>
            <person name="Narasingarao P."/>
            <person name="Kuo S."/>
            <person name="Podell S."/>
            <person name="Allen E.E."/>
        </authorList>
    </citation>
    <scope>NUCLEOTIDE SEQUENCE [LARGE SCALE GENOMIC DNA]</scope>
    <source>
        <strain evidence="4 5">G22</strain>
    </source>
</reference>
<evidence type="ECO:0000256" key="1">
    <source>
        <dbReference type="ARBA" id="ARBA00023002"/>
    </source>
</evidence>
<gene>
    <name evidence="4" type="ORF">K933_07102</name>
</gene>
<dbReference type="Gene3D" id="3.30.360.10">
    <property type="entry name" value="Dihydrodipicolinate Reductase, domain 2"/>
    <property type="match status" value="1"/>
</dbReference>
<feature type="domain" description="Gfo/Idh/MocA-like oxidoreductase N-terminal" evidence="2">
    <location>
        <begin position="11"/>
        <end position="132"/>
    </location>
</feature>
<evidence type="ECO:0000313" key="5">
    <source>
        <dbReference type="Proteomes" id="UP000017840"/>
    </source>
</evidence>
<dbReference type="Pfam" id="PF22725">
    <property type="entry name" value="GFO_IDH_MocA_C3"/>
    <property type="match status" value="1"/>
</dbReference>
<dbReference type="eggNOG" id="arCOG01622">
    <property type="taxonomic scope" value="Archaea"/>
</dbReference>
<dbReference type="GO" id="GO:0000166">
    <property type="term" value="F:nucleotide binding"/>
    <property type="evidence" value="ECO:0007669"/>
    <property type="project" value="InterPro"/>
</dbReference>
<dbReference type="GO" id="GO:0016491">
    <property type="term" value="F:oxidoreductase activity"/>
    <property type="evidence" value="ECO:0007669"/>
    <property type="project" value="UniProtKB-KW"/>
</dbReference>
<dbReference type="Gene3D" id="3.40.50.720">
    <property type="entry name" value="NAD(P)-binding Rossmann-like Domain"/>
    <property type="match status" value="1"/>
</dbReference>
<keyword evidence="1" id="KW-0560">Oxidoreductase</keyword>
<protein>
    <submittedName>
        <fullName evidence="4">Oxidoreductase domain-containing protein</fullName>
    </submittedName>
</protein>
<evidence type="ECO:0000259" key="2">
    <source>
        <dbReference type="Pfam" id="PF01408"/>
    </source>
</evidence>